<keyword evidence="1" id="KW-0812">Transmembrane</keyword>
<gene>
    <name evidence="2" type="ORF">TorRG33x02_077150</name>
</gene>
<evidence type="ECO:0000256" key="1">
    <source>
        <dbReference type="SAM" id="Phobius"/>
    </source>
</evidence>
<organism evidence="2 3">
    <name type="scientific">Trema orientale</name>
    <name type="common">Charcoal tree</name>
    <name type="synonym">Celtis orientalis</name>
    <dbReference type="NCBI Taxonomy" id="63057"/>
    <lineage>
        <taxon>Eukaryota</taxon>
        <taxon>Viridiplantae</taxon>
        <taxon>Streptophyta</taxon>
        <taxon>Embryophyta</taxon>
        <taxon>Tracheophyta</taxon>
        <taxon>Spermatophyta</taxon>
        <taxon>Magnoliopsida</taxon>
        <taxon>eudicotyledons</taxon>
        <taxon>Gunneridae</taxon>
        <taxon>Pentapetalae</taxon>
        <taxon>rosids</taxon>
        <taxon>fabids</taxon>
        <taxon>Rosales</taxon>
        <taxon>Cannabaceae</taxon>
        <taxon>Trema</taxon>
    </lineage>
</organism>
<protein>
    <recommendedName>
        <fullName evidence="4">Transmembrane protein</fullName>
    </recommendedName>
</protein>
<keyword evidence="1" id="KW-0472">Membrane</keyword>
<evidence type="ECO:0000313" key="3">
    <source>
        <dbReference type="Proteomes" id="UP000237000"/>
    </source>
</evidence>
<dbReference type="OrthoDB" id="1193512at2759"/>
<keyword evidence="1" id="KW-1133">Transmembrane helix</keyword>
<reference evidence="3" key="1">
    <citation type="submission" date="2016-06" db="EMBL/GenBank/DDBJ databases">
        <title>Parallel loss of symbiosis genes in relatives of nitrogen-fixing non-legume Parasponia.</title>
        <authorList>
            <person name="Van Velzen R."/>
            <person name="Holmer R."/>
            <person name="Bu F."/>
            <person name="Rutten L."/>
            <person name="Van Zeijl A."/>
            <person name="Liu W."/>
            <person name="Santuari L."/>
            <person name="Cao Q."/>
            <person name="Sharma T."/>
            <person name="Shen D."/>
            <person name="Roswanjaya Y."/>
            <person name="Wardhani T."/>
            <person name="Kalhor M.S."/>
            <person name="Jansen J."/>
            <person name="Van den Hoogen J."/>
            <person name="Gungor B."/>
            <person name="Hartog M."/>
            <person name="Hontelez J."/>
            <person name="Verver J."/>
            <person name="Yang W.-C."/>
            <person name="Schijlen E."/>
            <person name="Repin R."/>
            <person name="Schilthuizen M."/>
            <person name="Schranz E."/>
            <person name="Heidstra R."/>
            <person name="Miyata K."/>
            <person name="Fedorova E."/>
            <person name="Kohlen W."/>
            <person name="Bisseling T."/>
            <person name="Smit S."/>
            <person name="Geurts R."/>
        </authorList>
    </citation>
    <scope>NUCLEOTIDE SEQUENCE [LARGE SCALE GENOMIC DNA]</scope>
    <source>
        <strain evidence="3">cv. RG33-2</strain>
    </source>
</reference>
<dbReference type="Proteomes" id="UP000237000">
    <property type="component" value="Unassembled WGS sequence"/>
</dbReference>
<accession>A0A2P5FF81</accession>
<name>A0A2P5FF81_TREOI</name>
<dbReference type="EMBL" id="JXTC01000038">
    <property type="protein sequence ID" value="PON96442.1"/>
    <property type="molecule type" value="Genomic_DNA"/>
</dbReference>
<dbReference type="AlphaFoldDB" id="A0A2P5FF81"/>
<dbReference type="InParanoid" id="A0A2P5FF81"/>
<evidence type="ECO:0000313" key="2">
    <source>
        <dbReference type="EMBL" id="PON96442.1"/>
    </source>
</evidence>
<keyword evidence="3" id="KW-1185">Reference proteome</keyword>
<evidence type="ECO:0008006" key="4">
    <source>
        <dbReference type="Google" id="ProtNLM"/>
    </source>
</evidence>
<comment type="caution">
    <text evidence="2">The sequence shown here is derived from an EMBL/GenBank/DDBJ whole genome shotgun (WGS) entry which is preliminary data.</text>
</comment>
<feature type="transmembrane region" description="Helical" evidence="1">
    <location>
        <begin position="28"/>
        <end position="49"/>
    </location>
</feature>
<sequence length="82" mass="8181">MAREIAALVPVKDIDQALHLWQTSGGTIFLLCMIFMSLSFMSFVIFACADTGTSSPNHPVGGGVVVSDAGACGGGACGGGGC</sequence>
<proteinExistence type="predicted"/>